<dbReference type="EMBL" id="FQYV01000007">
    <property type="protein sequence ID" value="SHI95897.1"/>
    <property type="molecule type" value="Genomic_DNA"/>
</dbReference>
<dbReference type="OrthoDB" id="1421312at2"/>
<sequence>MSTKFRLLFFLCFIPFFNVSAQYTELINANRPGASQGAFSVGTDVIQVEAGFAYGKEKHTLLKTETNGLGMDYAIRYGFWKEQLEFSIMGEFQSDAITYTAFTPAQEQKVANFKSNTIGAKYLVYDPYRKQALKGPNLYSWNANNKFQWADLIPAVSLYVGANIDFADNPYTPEDKSSLSPKFVLATQNNWIGGWVFVTNIIVDRVTTEFPTYGYIVTLTHATNRYFSVFIENQGLKSDFYADQIVRGGAAALINPNFQLDLSVSVNFKDTPSKYYGRLGLAYRFDLHKTDEYIEDIDADDDDTKDKKDKKKNREEELESDSDLDAER</sequence>
<dbReference type="InterPro" id="IPR025737">
    <property type="entry name" value="FApF"/>
</dbReference>
<dbReference type="Proteomes" id="UP000184172">
    <property type="component" value="Unassembled WGS sequence"/>
</dbReference>
<dbReference type="Pfam" id="PF13557">
    <property type="entry name" value="Phenol_MetA_deg"/>
    <property type="match status" value="1"/>
</dbReference>
<evidence type="ECO:0000256" key="1">
    <source>
        <dbReference type="SAM" id="MobiDB-lite"/>
    </source>
</evidence>
<evidence type="ECO:0000313" key="3">
    <source>
        <dbReference type="EMBL" id="SHI95897.1"/>
    </source>
</evidence>
<evidence type="ECO:0000256" key="2">
    <source>
        <dbReference type="SAM" id="SignalP"/>
    </source>
</evidence>
<feature type="region of interest" description="Disordered" evidence="1">
    <location>
        <begin position="298"/>
        <end position="328"/>
    </location>
</feature>
<accession>A0A1M6FDZ3</accession>
<dbReference type="STRING" id="797419.SAMN05216556_108123"/>
<dbReference type="AlphaFoldDB" id="A0A1M6FDZ3"/>
<feature type="compositionally biased region" description="Basic and acidic residues" evidence="1">
    <location>
        <begin position="304"/>
        <end position="315"/>
    </location>
</feature>
<dbReference type="RefSeq" id="WP_073216808.1">
    <property type="nucleotide sequence ID" value="NZ_FNNS01000008.1"/>
</dbReference>
<feature type="compositionally biased region" description="Acidic residues" evidence="1">
    <location>
        <begin position="316"/>
        <end position="328"/>
    </location>
</feature>
<protein>
    <submittedName>
        <fullName evidence="3">Putative MetA-pathway of phenol degradation</fullName>
    </submittedName>
</protein>
<proteinExistence type="predicted"/>
<gene>
    <name evidence="3" type="ORF">SAMN04487908_107121</name>
</gene>
<keyword evidence="2" id="KW-0732">Signal</keyword>
<keyword evidence="4" id="KW-1185">Reference proteome</keyword>
<feature type="chain" id="PRO_5009917372" evidence="2">
    <location>
        <begin position="22"/>
        <end position="328"/>
    </location>
</feature>
<feature type="signal peptide" evidence="2">
    <location>
        <begin position="1"/>
        <end position="21"/>
    </location>
</feature>
<reference evidence="4" key="1">
    <citation type="submission" date="2016-11" db="EMBL/GenBank/DDBJ databases">
        <authorList>
            <person name="Varghese N."/>
            <person name="Submissions S."/>
        </authorList>
    </citation>
    <scope>NUCLEOTIDE SEQUENCE [LARGE SCALE GENOMIC DNA]</scope>
    <source>
        <strain evidence="4">DSM 26349</strain>
    </source>
</reference>
<name>A0A1M6FDZ3_9FLAO</name>
<evidence type="ECO:0000313" key="4">
    <source>
        <dbReference type="Proteomes" id="UP000184172"/>
    </source>
</evidence>
<organism evidence="3 4">
    <name type="scientific">Aequorivita viscosa</name>
    <dbReference type="NCBI Taxonomy" id="797419"/>
    <lineage>
        <taxon>Bacteria</taxon>
        <taxon>Pseudomonadati</taxon>
        <taxon>Bacteroidota</taxon>
        <taxon>Flavobacteriia</taxon>
        <taxon>Flavobacteriales</taxon>
        <taxon>Flavobacteriaceae</taxon>
        <taxon>Aequorivita</taxon>
    </lineage>
</organism>